<reference evidence="4 5" key="1">
    <citation type="journal article" date="2018" name="Mol. Biol. Evol.">
        <title>Broad Genomic Sampling Reveals a Smut Pathogenic Ancestry of the Fungal Clade Ustilaginomycotina.</title>
        <authorList>
            <person name="Kijpornyongpan T."/>
            <person name="Mondo S.J."/>
            <person name="Barry K."/>
            <person name="Sandor L."/>
            <person name="Lee J."/>
            <person name="Lipzen A."/>
            <person name="Pangilinan J."/>
            <person name="LaButti K."/>
            <person name="Hainaut M."/>
            <person name="Henrissat B."/>
            <person name="Grigoriev I.V."/>
            <person name="Spatafora J.W."/>
            <person name="Aime M.C."/>
        </authorList>
    </citation>
    <scope>NUCLEOTIDE SEQUENCE [LARGE SCALE GENOMIC DNA]</scope>
    <source>
        <strain evidence="4 5">MCA 4658</strain>
    </source>
</reference>
<dbReference type="SMART" id="SM00993">
    <property type="entry name" value="YL1_C"/>
    <property type="match status" value="1"/>
</dbReference>
<dbReference type="GeneID" id="37038704"/>
<dbReference type="STRING" id="1522189.A0A316W9U9"/>
<dbReference type="Pfam" id="PF08265">
    <property type="entry name" value="YL1_C"/>
    <property type="match status" value="1"/>
</dbReference>
<feature type="compositionally biased region" description="Low complexity" evidence="2">
    <location>
        <begin position="601"/>
        <end position="610"/>
    </location>
</feature>
<feature type="compositionally biased region" description="Basic and acidic residues" evidence="2">
    <location>
        <begin position="207"/>
        <end position="216"/>
    </location>
</feature>
<dbReference type="InParanoid" id="A0A316W9U9"/>
<evidence type="ECO:0000256" key="2">
    <source>
        <dbReference type="SAM" id="MobiDB-lite"/>
    </source>
</evidence>
<sequence length="610" mass="65683">MARSIPRASSASEDEGDQVFPEALATGRSKRSTAGNRMRALLDQEFEEEEGFSGNEDDVEFEEKLDEVDIIDSDFDKSSSDEDAGSEDDEEGEKQLLEEENAAAKRSKSSKGKVGSSRARARPAPPAIAAFRPSNGKPPPSALMSVEQQDEGQIESRASKRISFAPVPPGGEGSGPSSNGPRSLSASGSQRSSNRRATMRVAAEVQQRLKSEEAKRASQPVKQAPRKRARLTQDALIAQALEVEDVNRESLRKFLDQEEERRARDRRLVPKTIEGPYVRWHSISMAEGQPPSITVIEPTMASSKSENHTSALSALRLPLTQDPVFADRAARAAEVSGTSKDETAEQSADRAGQPTKKFSRTLLSLRGLPEESTWVDEFRLLLGDHCQWDALPVVPARNRPLRPRQSTCPITGLPAVYRDPRTGTPFATCEAYEVIGQLLDHRYAWTGSGARERQTSSGNGAAHEAFAMGCYVNALDDEGADGSFRRAAEAAGRPMVTAMDHASTNASTQMLGGASASTSTIDSKAPSQAQAQSRATDLRKDESASPASKSAPRKPHRRAPTWTIVKDDQAPAPGDELSVLAAAQALPEGSTRSGGRRVHSAPRSSASAHP</sequence>
<evidence type="ECO:0000256" key="1">
    <source>
        <dbReference type="ARBA" id="ARBA00006832"/>
    </source>
</evidence>
<proteinExistence type="inferred from homology"/>
<protein>
    <submittedName>
        <fullName evidence="4">YL1-domain-containing protein</fullName>
    </submittedName>
</protein>
<dbReference type="OrthoDB" id="78296at2759"/>
<feature type="region of interest" description="Disordered" evidence="2">
    <location>
        <begin position="1"/>
        <end position="229"/>
    </location>
</feature>
<dbReference type="RefSeq" id="XP_025372661.1">
    <property type="nucleotide sequence ID" value="XM_025516834.1"/>
</dbReference>
<dbReference type="Proteomes" id="UP000245783">
    <property type="component" value="Unassembled WGS sequence"/>
</dbReference>
<dbReference type="GO" id="GO:0005634">
    <property type="term" value="C:nucleus"/>
    <property type="evidence" value="ECO:0007669"/>
    <property type="project" value="TreeGrafter"/>
</dbReference>
<evidence type="ECO:0000259" key="3">
    <source>
        <dbReference type="SMART" id="SM00993"/>
    </source>
</evidence>
<feature type="compositionally biased region" description="Acidic residues" evidence="2">
    <location>
        <begin position="81"/>
        <end position="92"/>
    </location>
</feature>
<feature type="compositionally biased region" description="Polar residues" evidence="2">
    <location>
        <begin position="506"/>
        <end position="535"/>
    </location>
</feature>
<feature type="region of interest" description="Disordered" evidence="2">
    <location>
        <begin position="330"/>
        <end position="355"/>
    </location>
</feature>
<evidence type="ECO:0000313" key="4">
    <source>
        <dbReference type="EMBL" id="PWN45501.1"/>
    </source>
</evidence>
<dbReference type="PANTHER" id="PTHR13275:SF4">
    <property type="entry name" value="VACUOLAR PROTEIN SORTING-ASSOCIATED PROTEIN 72 HOMOLOG"/>
    <property type="match status" value="1"/>
</dbReference>
<dbReference type="InterPro" id="IPR046757">
    <property type="entry name" value="YL1_N"/>
</dbReference>
<dbReference type="Pfam" id="PF05764">
    <property type="entry name" value="YL1"/>
    <property type="match status" value="1"/>
</dbReference>
<dbReference type="AlphaFoldDB" id="A0A316W9U9"/>
<keyword evidence="5" id="KW-1185">Reference proteome</keyword>
<accession>A0A316W9U9</accession>
<comment type="similarity">
    <text evidence="1">Belongs to the VPS72/YL1 family.</text>
</comment>
<dbReference type="EMBL" id="KZ819355">
    <property type="protein sequence ID" value="PWN45501.1"/>
    <property type="molecule type" value="Genomic_DNA"/>
</dbReference>
<dbReference type="FunCoup" id="A0A316W9U9">
    <property type="interactions" value="379"/>
</dbReference>
<gene>
    <name evidence="4" type="ORF">IE81DRAFT_364133</name>
</gene>
<feature type="compositionally biased region" description="Low complexity" evidence="2">
    <location>
        <begin position="175"/>
        <end position="192"/>
    </location>
</feature>
<name>A0A316W9U9_9BASI</name>
<dbReference type="InterPro" id="IPR013272">
    <property type="entry name" value="Vps72/YL1_C"/>
</dbReference>
<organism evidence="4 5">
    <name type="scientific">Ceraceosorus guamensis</name>
    <dbReference type="NCBI Taxonomy" id="1522189"/>
    <lineage>
        <taxon>Eukaryota</taxon>
        <taxon>Fungi</taxon>
        <taxon>Dikarya</taxon>
        <taxon>Basidiomycota</taxon>
        <taxon>Ustilaginomycotina</taxon>
        <taxon>Exobasidiomycetes</taxon>
        <taxon>Ceraceosorales</taxon>
        <taxon>Ceraceosoraceae</taxon>
        <taxon>Ceraceosorus</taxon>
    </lineage>
</organism>
<feature type="region of interest" description="Disordered" evidence="2">
    <location>
        <begin position="506"/>
        <end position="610"/>
    </location>
</feature>
<feature type="compositionally biased region" description="Acidic residues" evidence="2">
    <location>
        <begin position="44"/>
        <end position="73"/>
    </location>
</feature>
<dbReference type="PANTHER" id="PTHR13275">
    <property type="entry name" value="YL-1 PROTEIN TRANSCRIPTION FACTOR-LIKE 1"/>
    <property type="match status" value="1"/>
</dbReference>
<feature type="domain" description="Vps72/YL1 C-terminal" evidence="3">
    <location>
        <begin position="406"/>
        <end position="435"/>
    </location>
</feature>
<evidence type="ECO:0000313" key="5">
    <source>
        <dbReference type="Proteomes" id="UP000245783"/>
    </source>
</evidence>